<evidence type="ECO:0000313" key="4">
    <source>
        <dbReference type="Proteomes" id="UP000008867"/>
    </source>
</evidence>
<dbReference type="eggNOG" id="ENOG502R8EE">
    <property type="taxonomic scope" value="Eukaryota"/>
</dbReference>
<evidence type="ECO:0000256" key="1">
    <source>
        <dbReference type="ARBA" id="ARBA00006322"/>
    </source>
</evidence>
<dbReference type="PANTHER" id="PTHR31449:SF3">
    <property type="entry name" value="UPF0598 PROTEIN C8ORF82"/>
    <property type="match status" value="1"/>
</dbReference>
<dbReference type="HOGENOM" id="CLU_069446_0_0_1"/>
<dbReference type="Pfam" id="PF14956">
    <property type="entry name" value="DUF4505"/>
    <property type="match status" value="2"/>
</dbReference>
<feature type="region of interest" description="Disordered" evidence="2">
    <location>
        <begin position="283"/>
        <end position="307"/>
    </location>
</feature>
<protein>
    <submittedName>
        <fullName evidence="3">Uncharacterized protein</fullName>
    </submittedName>
</protein>
<keyword evidence="4" id="KW-1185">Reference proteome</keyword>
<dbReference type="Proteomes" id="UP000008867">
    <property type="component" value="Chromosome 14"/>
</dbReference>
<organism evidence="3 4">
    <name type="scientific">Sporisorium reilianum (strain SRZ2)</name>
    <name type="common">Maize head smut fungus</name>
    <dbReference type="NCBI Taxonomy" id="999809"/>
    <lineage>
        <taxon>Eukaryota</taxon>
        <taxon>Fungi</taxon>
        <taxon>Dikarya</taxon>
        <taxon>Basidiomycota</taxon>
        <taxon>Ustilaginomycotina</taxon>
        <taxon>Ustilaginomycetes</taxon>
        <taxon>Ustilaginales</taxon>
        <taxon>Ustilaginaceae</taxon>
        <taxon>Sporisorium</taxon>
    </lineage>
</organism>
<dbReference type="EMBL" id="FQ311435">
    <property type="protein sequence ID" value="CBQ69148.1"/>
    <property type="molecule type" value="Genomic_DNA"/>
</dbReference>
<evidence type="ECO:0000256" key="2">
    <source>
        <dbReference type="SAM" id="MobiDB-lite"/>
    </source>
</evidence>
<comment type="similarity">
    <text evidence="1">Belongs to the UPF0598 family.</text>
</comment>
<feature type="region of interest" description="Disordered" evidence="2">
    <location>
        <begin position="213"/>
        <end position="232"/>
    </location>
</feature>
<name>E6ZPJ1_SPORE</name>
<gene>
    <name evidence="3" type="ORF">sr15213</name>
</gene>
<proteinExistence type="inferred from homology"/>
<dbReference type="OrthoDB" id="10260024at2759"/>
<reference evidence="3 4" key="1">
    <citation type="journal article" date="2010" name="Science">
        <title>Pathogenicity determinants in smut fungi revealed by genome comparison.</title>
        <authorList>
            <person name="Schirawski J."/>
            <person name="Mannhaupt G."/>
            <person name="Muench K."/>
            <person name="Brefort T."/>
            <person name="Schipper K."/>
            <person name="Doehlemann G."/>
            <person name="Di Stasio M."/>
            <person name="Roessel N."/>
            <person name="Mendoza-Mendoza A."/>
            <person name="Pester D."/>
            <person name="Mueller O."/>
            <person name="Winterberg B."/>
            <person name="Meyer E."/>
            <person name="Ghareeb H."/>
            <person name="Wollenberg T."/>
            <person name="Muensterkoetter M."/>
            <person name="Wong P."/>
            <person name="Walter M."/>
            <person name="Stukenbrock E."/>
            <person name="Gueldener U."/>
            <person name="Kahmann R."/>
        </authorList>
    </citation>
    <scope>NUCLEOTIDE SEQUENCE [LARGE SCALE GENOMIC DNA]</scope>
    <source>
        <strain evidence="4">SRZ2</strain>
    </source>
</reference>
<feature type="compositionally biased region" description="Polar residues" evidence="2">
    <location>
        <begin position="286"/>
        <end position="307"/>
    </location>
</feature>
<dbReference type="VEuPathDB" id="FungiDB:sr15213"/>
<evidence type="ECO:0000313" key="3">
    <source>
        <dbReference type="EMBL" id="CBQ69148.1"/>
    </source>
</evidence>
<dbReference type="PANTHER" id="PTHR31449">
    <property type="entry name" value="UPF0598 PROTEIN C8ORF82"/>
    <property type="match status" value="1"/>
</dbReference>
<accession>E6ZPJ1</accession>
<dbReference type="InterPro" id="IPR028108">
    <property type="entry name" value="DUF4505"/>
</dbReference>
<dbReference type="AlphaFoldDB" id="E6ZPJ1"/>
<sequence length="307" mass="33773">MMPVHSAAVARRTVSSLNAQLRAHKPQRCFSATARHAIPAEGSTKSALRVYRYVVDVHGQLFLHDAVPKNLTSCFKNVEFLDFFFKRVRPNPLSTTAAADYAQSGAISRHDILKPPVDTTLALDWSDVAPFNGTMEQSETRSREELYQIALEQGNSQGYEWISPCGPELNLVRCQDTPIVYRELGEDDGMLKWAGSLVEPFRPDSLVVDPSSGYVYHPSPQPSSRRRSKTSSAERYGSLSLLGSNLVLSRLAEGLEIDPDAFDRGVGGSIEWKGQRYDLGLLGSGSDRQAQPASVFGLQTTGAEGRR</sequence>